<dbReference type="Proteomes" id="UP000008467">
    <property type="component" value="Chromosome"/>
</dbReference>
<dbReference type="EMBL" id="CP002582">
    <property type="protein sequence ID" value="ADZ84796.1"/>
    <property type="molecule type" value="Genomic_DNA"/>
</dbReference>
<gene>
    <name evidence="2" type="ordered locus">Clole_3101</name>
</gene>
<keyword evidence="3" id="KW-1185">Reference proteome</keyword>
<dbReference type="KEGG" id="cle:Clole_3101"/>
<name>F2JP57_CELLD</name>
<dbReference type="AlphaFoldDB" id="F2JP57"/>
<keyword evidence="1" id="KW-0175">Coiled coil</keyword>
<sequence length="166" mass="20114">MGKLYQFPEHKRYNSYKAPTYSEDQQLLQGMMHALIATYQEKISQLESYKEEIRALNETKCDTAKEMLQLVKQMQKLFFKYGVYCNFYRFYTLNHLYILYFNDTNLIYTFEDNHRMDVNPYTPSQFEEQFSNYPFTLNLEDEVFEAFDKQIQDLRITIITLTNTQI</sequence>
<proteinExistence type="predicted"/>
<accession>F2JP57</accession>
<dbReference type="RefSeq" id="WP_013658074.1">
    <property type="nucleotide sequence ID" value="NC_015275.1"/>
</dbReference>
<evidence type="ECO:0000313" key="3">
    <source>
        <dbReference type="Proteomes" id="UP000008467"/>
    </source>
</evidence>
<evidence type="ECO:0000313" key="2">
    <source>
        <dbReference type="EMBL" id="ADZ84796.1"/>
    </source>
</evidence>
<dbReference type="HOGENOM" id="CLU_1599770_0_0_9"/>
<feature type="coiled-coil region" evidence="1">
    <location>
        <begin position="32"/>
        <end position="59"/>
    </location>
</feature>
<organism evidence="2 3">
    <name type="scientific">Cellulosilyticum lentocellum (strain ATCC 49066 / DSM 5427 / NCIMB 11756 / RHM5)</name>
    <name type="common">Clostridium lentocellum</name>
    <dbReference type="NCBI Taxonomy" id="642492"/>
    <lineage>
        <taxon>Bacteria</taxon>
        <taxon>Bacillati</taxon>
        <taxon>Bacillota</taxon>
        <taxon>Clostridia</taxon>
        <taxon>Lachnospirales</taxon>
        <taxon>Cellulosilyticaceae</taxon>
        <taxon>Cellulosilyticum</taxon>
    </lineage>
</organism>
<dbReference type="STRING" id="642492.Clole_3101"/>
<evidence type="ECO:0000256" key="1">
    <source>
        <dbReference type="SAM" id="Coils"/>
    </source>
</evidence>
<reference evidence="2 3" key="1">
    <citation type="journal article" date="2011" name="J. Bacteriol.">
        <title>Complete genome sequence of the cellulose-degrading bacterium Cellulosilyticum lentocellum.</title>
        <authorList>
            <consortium name="US DOE Joint Genome Institute"/>
            <person name="Miller D.A."/>
            <person name="Suen G."/>
            <person name="Bruce D."/>
            <person name="Copeland A."/>
            <person name="Cheng J.F."/>
            <person name="Detter C."/>
            <person name="Goodwin L.A."/>
            <person name="Han C.S."/>
            <person name="Hauser L.J."/>
            <person name="Land M.L."/>
            <person name="Lapidus A."/>
            <person name="Lucas S."/>
            <person name="Meincke L."/>
            <person name="Pitluck S."/>
            <person name="Tapia R."/>
            <person name="Teshima H."/>
            <person name="Woyke T."/>
            <person name="Fox B.G."/>
            <person name="Angert E.R."/>
            <person name="Currie C.R."/>
        </authorList>
    </citation>
    <scope>NUCLEOTIDE SEQUENCE [LARGE SCALE GENOMIC DNA]</scope>
    <source>
        <strain evidence="3">ATCC 49066 / DSM 5427 / NCIMB 11756 / RHM5</strain>
    </source>
</reference>
<protein>
    <submittedName>
        <fullName evidence="2">Uncharacterized protein</fullName>
    </submittedName>
</protein>